<comment type="similarity">
    <text evidence="1">Belongs to the ABC transporter superfamily.</text>
</comment>
<gene>
    <name evidence="7" type="ORF">HNR11_000698</name>
</gene>
<dbReference type="GO" id="GO:0043190">
    <property type="term" value="C:ATP-binding cassette (ABC) transporter complex"/>
    <property type="evidence" value="ECO:0007669"/>
    <property type="project" value="TreeGrafter"/>
</dbReference>
<protein>
    <submittedName>
        <fullName evidence="7">Energy-coupling factor transport system ATP-binding protein</fullName>
        <ecNumber evidence="7">3.6.3.-</ecNumber>
    </submittedName>
</protein>
<sequence length="578" mass="60546">MSDPTMSDPSTPDSRTPPPAVVPSGCSPLLRLTDFGFTYRGAETPALQSVDLVLRPGDAVAVLGPQGAGTSTLARAAAGLLGEHGQSTGVREVAKDRVGMLGDDPEAQLTGLTGTVEDEAALPGRLLGLPLKDCLERAEASLQALGIAALAQRQLTTLSGGERQLTALAGLLTLRPSVLVLDQPSQALDAGARRRLARSLRAFRDAGGAVLLTGHQHDDLTADCDRVLFLDQSRPATDAKEERSAPDRVTEQPGQGEPAQPDLAEPDQPDQASGRPDQRPQDELRLDPARLDRHGIWDVRRAPSRPAPQPAPTTQPAPSRQSAPARHPEAASNPAPEPSRDAATGRNTDVQLHVQGLSVTRGDRPVLQDLGLELRAGEVTALLGANGSGKSTLLGALAGLLPVAPGAQITGPRGVELAGTPAHVRAAHLAWVGQDPGDQLSASTVRAELLRAAPLGPGGRRLRRADRQRARAQRELAVDHVLQTAGLTDHAQEHPYDLVPAQRKDCVIASALLLGPAVLLLDEPTLGRDAAGMDRLSTLVRGFTAAGGAVLVATHDQRWAAEISEHQLRLDGADSPSQ</sequence>
<feature type="compositionally biased region" description="Basic and acidic residues" evidence="5">
    <location>
        <begin position="237"/>
        <end position="250"/>
    </location>
</feature>
<feature type="domain" description="ABC transporter" evidence="6">
    <location>
        <begin position="30"/>
        <end position="257"/>
    </location>
</feature>
<proteinExistence type="inferred from homology"/>
<evidence type="ECO:0000256" key="1">
    <source>
        <dbReference type="ARBA" id="ARBA00005417"/>
    </source>
</evidence>
<evidence type="ECO:0000313" key="7">
    <source>
        <dbReference type="EMBL" id="NYJ16164.1"/>
    </source>
</evidence>
<accession>A0A7Z0E788</accession>
<dbReference type="GO" id="GO:0042626">
    <property type="term" value="F:ATPase-coupled transmembrane transporter activity"/>
    <property type="evidence" value="ECO:0007669"/>
    <property type="project" value="TreeGrafter"/>
</dbReference>
<evidence type="ECO:0000256" key="5">
    <source>
        <dbReference type="SAM" id="MobiDB-lite"/>
    </source>
</evidence>
<keyword evidence="3" id="KW-0547">Nucleotide-binding</keyword>
<feature type="region of interest" description="Disordered" evidence="5">
    <location>
        <begin position="234"/>
        <end position="346"/>
    </location>
</feature>
<dbReference type="GO" id="GO:0005524">
    <property type="term" value="F:ATP binding"/>
    <property type="evidence" value="ECO:0007669"/>
    <property type="project" value="UniProtKB-KW"/>
</dbReference>
<reference evidence="7 8" key="1">
    <citation type="submission" date="2020-07" db="EMBL/GenBank/DDBJ databases">
        <title>Sequencing the genomes of 1000 actinobacteria strains.</title>
        <authorList>
            <person name="Klenk H.-P."/>
        </authorList>
    </citation>
    <scope>NUCLEOTIDE SEQUENCE [LARGE SCALE GENOMIC DNA]</scope>
    <source>
        <strain evidence="7 8">DSM 15664</strain>
    </source>
</reference>
<dbReference type="SMART" id="SM00382">
    <property type="entry name" value="AAA"/>
    <property type="match status" value="2"/>
</dbReference>
<keyword evidence="7" id="KW-0378">Hydrolase</keyword>
<dbReference type="GO" id="GO:0016887">
    <property type="term" value="F:ATP hydrolysis activity"/>
    <property type="evidence" value="ECO:0007669"/>
    <property type="project" value="InterPro"/>
</dbReference>
<keyword evidence="4 7" id="KW-0067">ATP-binding</keyword>
<dbReference type="InterPro" id="IPR003439">
    <property type="entry name" value="ABC_transporter-like_ATP-bd"/>
</dbReference>
<dbReference type="PANTHER" id="PTHR43553">
    <property type="entry name" value="HEAVY METAL TRANSPORTER"/>
    <property type="match status" value="1"/>
</dbReference>
<evidence type="ECO:0000256" key="4">
    <source>
        <dbReference type="ARBA" id="ARBA00022840"/>
    </source>
</evidence>
<evidence type="ECO:0000256" key="2">
    <source>
        <dbReference type="ARBA" id="ARBA00022448"/>
    </source>
</evidence>
<dbReference type="PANTHER" id="PTHR43553:SF24">
    <property type="entry name" value="ENERGY-COUPLING FACTOR TRANSPORTER ATP-BINDING PROTEIN ECFA1"/>
    <property type="match status" value="1"/>
</dbReference>
<name>A0A7Z0E788_9MICC</name>
<evidence type="ECO:0000259" key="6">
    <source>
        <dbReference type="PROSITE" id="PS50893"/>
    </source>
</evidence>
<dbReference type="InterPro" id="IPR027417">
    <property type="entry name" value="P-loop_NTPase"/>
</dbReference>
<dbReference type="EMBL" id="JACCFQ010000001">
    <property type="protein sequence ID" value="NYJ16164.1"/>
    <property type="molecule type" value="Genomic_DNA"/>
</dbReference>
<dbReference type="RefSeq" id="WP_179441159.1">
    <property type="nucleotide sequence ID" value="NZ_BAAALK010000006.1"/>
</dbReference>
<feature type="compositionally biased region" description="Pro residues" evidence="5">
    <location>
        <begin position="305"/>
        <end position="315"/>
    </location>
</feature>
<dbReference type="PROSITE" id="PS50893">
    <property type="entry name" value="ABC_TRANSPORTER_2"/>
    <property type="match status" value="2"/>
</dbReference>
<dbReference type="Gene3D" id="3.40.50.300">
    <property type="entry name" value="P-loop containing nucleotide triphosphate hydrolases"/>
    <property type="match status" value="2"/>
</dbReference>
<dbReference type="SUPFAM" id="SSF52540">
    <property type="entry name" value="P-loop containing nucleoside triphosphate hydrolases"/>
    <property type="match status" value="2"/>
</dbReference>
<keyword evidence="8" id="KW-1185">Reference proteome</keyword>
<evidence type="ECO:0000256" key="3">
    <source>
        <dbReference type="ARBA" id="ARBA00022741"/>
    </source>
</evidence>
<feature type="domain" description="ABC transporter" evidence="6">
    <location>
        <begin position="352"/>
        <end position="578"/>
    </location>
</feature>
<organism evidence="7 8">
    <name type="scientific">Nesterenkonia sandarakina</name>
    <dbReference type="NCBI Taxonomy" id="272918"/>
    <lineage>
        <taxon>Bacteria</taxon>
        <taxon>Bacillati</taxon>
        <taxon>Actinomycetota</taxon>
        <taxon>Actinomycetes</taxon>
        <taxon>Micrococcales</taxon>
        <taxon>Micrococcaceae</taxon>
        <taxon>Nesterenkonia</taxon>
    </lineage>
</organism>
<feature type="compositionally biased region" description="Basic and acidic residues" evidence="5">
    <location>
        <begin position="276"/>
        <end position="301"/>
    </location>
</feature>
<dbReference type="EC" id="3.6.3.-" evidence="7"/>
<dbReference type="AlphaFoldDB" id="A0A7Z0E788"/>
<dbReference type="InterPro" id="IPR003593">
    <property type="entry name" value="AAA+_ATPase"/>
</dbReference>
<dbReference type="InterPro" id="IPR050095">
    <property type="entry name" value="ECF_ABC_transporter_ATP-bd"/>
</dbReference>
<evidence type="ECO:0000313" key="8">
    <source>
        <dbReference type="Proteomes" id="UP000560069"/>
    </source>
</evidence>
<feature type="compositionally biased region" description="Low complexity" evidence="5">
    <location>
        <begin position="1"/>
        <end position="14"/>
    </location>
</feature>
<dbReference type="Pfam" id="PF00005">
    <property type="entry name" value="ABC_tran"/>
    <property type="match status" value="2"/>
</dbReference>
<comment type="caution">
    <text evidence="7">The sequence shown here is derived from an EMBL/GenBank/DDBJ whole genome shotgun (WGS) entry which is preliminary data.</text>
</comment>
<dbReference type="Proteomes" id="UP000560069">
    <property type="component" value="Unassembled WGS sequence"/>
</dbReference>
<keyword evidence="2" id="KW-0813">Transport</keyword>
<feature type="region of interest" description="Disordered" evidence="5">
    <location>
        <begin position="1"/>
        <end position="25"/>
    </location>
</feature>